<evidence type="ECO:0000256" key="2">
    <source>
        <dbReference type="SAM" id="SignalP"/>
    </source>
</evidence>
<sequence length="79" mass="7820">MKMNKIASNVVSVARSTAGKVATGATALVATGSAFASGGPAEAITAEITNGKSSVSGILVVLAGVLGLFLLWSMIKRAK</sequence>
<protein>
    <submittedName>
        <fullName evidence="3">Uncharacterized protein</fullName>
    </submittedName>
</protein>
<dbReference type="AlphaFoldDB" id="A0AA40Y3X3"/>
<name>A0AA40Y3X3_STEMA</name>
<feature type="signal peptide" evidence="2">
    <location>
        <begin position="1"/>
        <end position="36"/>
    </location>
</feature>
<keyword evidence="1" id="KW-1133">Transmembrane helix</keyword>
<dbReference type="EMBL" id="JADUOV010000003">
    <property type="protein sequence ID" value="MBH1789319.1"/>
    <property type="molecule type" value="Genomic_DNA"/>
</dbReference>
<gene>
    <name evidence="3" type="ORF">I5V89_05460</name>
</gene>
<feature type="transmembrane region" description="Helical" evidence="1">
    <location>
        <begin position="53"/>
        <end position="75"/>
    </location>
</feature>
<organism evidence="3 4">
    <name type="scientific">Stenotrophomonas maltophilia</name>
    <name type="common">Pseudomonas maltophilia</name>
    <name type="synonym">Xanthomonas maltophilia</name>
    <dbReference type="NCBI Taxonomy" id="40324"/>
    <lineage>
        <taxon>Bacteria</taxon>
        <taxon>Pseudomonadati</taxon>
        <taxon>Pseudomonadota</taxon>
        <taxon>Gammaproteobacteria</taxon>
        <taxon>Lysobacterales</taxon>
        <taxon>Lysobacteraceae</taxon>
        <taxon>Stenotrophomonas</taxon>
        <taxon>Stenotrophomonas maltophilia group</taxon>
    </lineage>
</organism>
<evidence type="ECO:0000256" key="1">
    <source>
        <dbReference type="SAM" id="Phobius"/>
    </source>
</evidence>
<evidence type="ECO:0000313" key="4">
    <source>
        <dbReference type="Proteomes" id="UP000634179"/>
    </source>
</evidence>
<dbReference type="Proteomes" id="UP000634179">
    <property type="component" value="Unassembled WGS sequence"/>
</dbReference>
<reference evidence="3" key="1">
    <citation type="submission" date="2020-11" db="EMBL/GenBank/DDBJ databases">
        <title>Enhanced detection system for hospital associated transmission using whole genome sequencing surveillance.</title>
        <authorList>
            <person name="Harrison L.H."/>
            <person name="Van Tyne D."/>
            <person name="Marsh J.W."/>
            <person name="Griffith M.P."/>
            <person name="Snyder D.J."/>
            <person name="Cooper V.S."/>
            <person name="Mustapha M."/>
        </authorList>
    </citation>
    <scope>NUCLEOTIDE SEQUENCE</scope>
    <source>
        <strain evidence="3">STEN00053</strain>
    </source>
</reference>
<evidence type="ECO:0000313" key="3">
    <source>
        <dbReference type="EMBL" id="MBH1789319.1"/>
    </source>
</evidence>
<proteinExistence type="predicted"/>
<comment type="caution">
    <text evidence="3">The sequence shown here is derived from an EMBL/GenBank/DDBJ whole genome shotgun (WGS) entry which is preliminary data.</text>
</comment>
<accession>A0AA40Y3X3</accession>
<keyword evidence="2" id="KW-0732">Signal</keyword>
<keyword evidence="1" id="KW-0472">Membrane</keyword>
<keyword evidence="1" id="KW-0812">Transmembrane</keyword>
<feature type="chain" id="PRO_5041267059" evidence="2">
    <location>
        <begin position="37"/>
        <end position="79"/>
    </location>
</feature>